<dbReference type="SUPFAM" id="SSF160544">
    <property type="entry name" value="EscU C-terminal domain-like"/>
    <property type="match status" value="1"/>
</dbReference>
<evidence type="ECO:0000256" key="5">
    <source>
        <dbReference type="ARBA" id="ARBA00022475"/>
    </source>
</evidence>
<keyword evidence="7 13" id="KW-1005">Bacterial flagellum biogenesis</keyword>
<dbReference type="InterPro" id="IPR006135">
    <property type="entry name" value="T3SS_substrate_exporter"/>
</dbReference>
<evidence type="ECO:0000256" key="10">
    <source>
        <dbReference type="ARBA" id="ARBA00023136"/>
    </source>
</evidence>
<evidence type="ECO:0000256" key="14">
    <source>
        <dbReference type="SAM" id="MobiDB-lite"/>
    </source>
</evidence>
<evidence type="ECO:0000313" key="15">
    <source>
        <dbReference type="EMBL" id="CAM77328.1"/>
    </source>
</evidence>
<proteinExistence type="inferred from homology"/>
<gene>
    <name evidence="13" type="primary">flhB</name>
    <name evidence="15" type="ORF">MGR_2514</name>
</gene>
<evidence type="ECO:0000256" key="9">
    <source>
        <dbReference type="ARBA" id="ARBA00022989"/>
    </source>
</evidence>
<feature type="transmembrane region" description="Helical" evidence="13">
    <location>
        <begin position="81"/>
        <end position="110"/>
    </location>
</feature>
<keyword evidence="8 13" id="KW-0653">Protein transport</keyword>
<comment type="similarity">
    <text evidence="2 13">Belongs to the type III secretion exporter family.</text>
</comment>
<feature type="compositionally biased region" description="Basic and acidic residues" evidence="14">
    <location>
        <begin position="7"/>
        <end position="23"/>
    </location>
</feature>
<keyword evidence="10 13" id="KW-0472">Membrane</keyword>
<dbReference type="GO" id="GO:0044780">
    <property type="term" value="P:bacterial-type flagellum assembly"/>
    <property type="evidence" value="ECO:0007669"/>
    <property type="project" value="InterPro"/>
</dbReference>
<sequence length="357" mass="39877">MADEASDDKTEEPTGKRLGDARTEGNIPQTMEAKAMMSLVLAAIMLGFLAPDMAHNIKAVITPYIEQVHLMEVGPDGLGELLLHLSLGVLQSMIIPFALVIFLGVVASLAQTKGFLWVPKKIAPDFKKLNPLEGYKRIFSVNQLMELGKQLIKLTVLGLLLGWVLWGSIGEIENLANLELMAILEYISDKIFWMVLVTLMMVTLLAVGDYLFQRWRWMEKMKMTKQEVKDEHKQAEGDPQVKAKIKSLRFQRARKRMMAAVPKADVVITNPTHYAVALKYDLDAMSAPILVAKGTDLVAKRIRDLADEHDVPIVENPPVARALFAAVELDQEIPPEHYKAVAEIIGYVMRLKGKLAQ</sequence>
<comment type="subcellular location">
    <subcellularLocation>
        <location evidence="1">Cell membrane</location>
        <topology evidence="1">Multi-pass membrane protein</topology>
    </subcellularLocation>
</comment>
<keyword evidence="9 13" id="KW-1133">Transmembrane helix</keyword>
<feature type="transmembrane region" description="Helical" evidence="13">
    <location>
        <begin position="39"/>
        <end position="61"/>
    </location>
</feature>
<reference evidence="15" key="1">
    <citation type="journal article" date="2007" name="J. Bacteriol.">
        <title>Comparative genome analysis of four magnetotactic bacteria reveals a complex set of group-specific genes implicated in magnetosome biomineralization and function.</title>
        <authorList>
            <person name="Richter M."/>
            <person name="Kube M."/>
            <person name="Bazylinski D.A."/>
            <person name="Lombardot T."/>
            <person name="Gloeckner F.O."/>
            <person name="Reinhardt R."/>
            <person name="Schueler D."/>
        </authorList>
    </citation>
    <scope>NUCLEOTIDE SEQUENCE</scope>
    <source>
        <strain evidence="15">MSR-1</strain>
    </source>
</reference>
<evidence type="ECO:0000256" key="2">
    <source>
        <dbReference type="ARBA" id="ARBA00010690"/>
    </source>
</evidence>
<dbReference type="Pfam" id="PF01312">
    <property type="entry name" value="Bac_export_2"/>
    <property type="match status" value="1"/>
</dbReference>
<dbReference type="EMBL" id="CU459003">
    <property type="protein sequence ID" value="CAM77328.1"/>
    <property type="molecule type" value="Genomic_DNA"/>
</dbReference>
<evidence type="ECO:0000256" key="7">
    <source>
        <dbReference type="ARBA" id="ARBA00022795"/>
    </source>
</evidence>
<dbReference type="InterPro" id="IPR029025">
    <property type="entry name" value="T3SS_substrate_exporter_C"/>
</dbReference>
<evidence type="ECO:0000256" key="13">
    <source>
        <dbReference type="RuleBase" id="RU364091"/>
    </source>
</evidence>
<keyword evidence="6 13" id="KW-0812">Transmembrane</keyword>
<dbReference type="Gene3D" id="3.40.1690.10">
    <property type="entry name" value="secretion proteins EscU"/>
    <property type="match status" value="1"/>
</dbReference>
<dbReference type="FunFam" id="3.40.1690.10:FF:000001">
    <property type="entry name" value="Flagellar biosynthetic protein FlhB"/>
    <property type="match status" value="1"/>
</dbReference>
<evidence type="ECO:0000256" key="8">
    <source>
        <dbReference type="ARBA" id="ARBA00022927"/>
    </source>
</evidence>
<dbReference type="PANTHER" id="PTHR30531:SF12">
    <property type="entry name" value="FLAGELLAR BIOSYNTHETIC PROTEIN FLHB"/>
    <property type="match status" value="1"/>
</dbReference>
<dbReference type="PRINTS" id="PR00950">
    <property type="entry name" value="TYPE3IMSPROT"/>
</dbReference>
<dbReference type="GO" id="GO:0005886">
    <property type="term" value="C:plasma membrane"/>
    <property type="evidence" value="ECO:0007669"/>
    <property type="project" value="UniProtKB-SubCell"/>
</dbReference>
<feature type="transmembrane region" description="Helical" evidence="13">
    <location>
        <begin position="151"/>
        <end position="169"/>
    </location>
</feature>
<keyword evidence="4 13" id="KW-0813">Transport</keyword>
<dbReference type="InterPro" id="IPR006136">
    <property type="entry name" value="FlhB"/>
</dbReference>
<evidence type="ECO:0000256" key="11">
    <source>
        <dbReference type="ARBA" id="ARBA00023225"/>
    </source>
</evidence>
<evidence type="ECO:0000256" key="3">
    <source>
        <dbReference type="ARBA" id="ARBA00021622"/>
    </source>
</evidence>
<accession>A4U371</accession>
<keyword evidence="5 13" id="KW-1003">Cell membrane</keyword>
<dbReference type="AlphaFoldDB" id="A4U371"/>
<evidence type="ECO:0000256" key="12">
    <source>
        <dbReference type="ARBA" id="ARBA00025078"/>
    </source>
</evidence>
<protein>
    <recommendedName>
        <fullName evidence="3 13">Flagellar biosynthetic protein FlhB</fullName>
    </recommendedName>
</protein>
<keyword evidence="11 13" id="KW-1006">Bacterial flagellum protein export</keyword>
<dbReference type="NCBIfam" id="TIGR00328">
    <property type="entry name" value="flhB"/>
    <property type="match status" value="1"/>
</dbReference>
<dbReference type="GO" id="GO:0009306">
    <property type="term" value="P:protein secretion"/>
    <property type="evidence" value="ECO:0007669"/>
    <property type="project" value="InterPro"/>
</dbReference>
<feature type="region of interest" description="Disordered" evidence="14">
    <location>
        <begin position="1"/>
        <end position="25"/>
    </location>
</feature>
<evidence type="ECO:0000256" key="6">
    <source>
        <dbReference type="ARBA" id="ARBA00022692"/>
    </source>
</evidence>
<evidence type="ECO:0000256" key="4">
    <source>
        <dbReference type="ARBA" id="ARBA00022448"/>
    </source>
</evidence>
<dbReference type="RefSeq" id="WP_106003246.1">
    <property type="nucleotide sequence ID" value="NZ_CP027527.1"/>
</dbReference>
<comment type="function">
    <text evidence="12 13">Required for formation of the rod structure in the basal body of the flagellar apparatus. Together with FliI and FliH, may constitute the export apparatus of flagellin.</text>
</comment>
<organism evidence="15">
    <name type="scientific">Magnetospirillum gryphiswaldense</name>
    <dbReference type="NCBI Taxonomy" id="55518"/>
    <lineage>
        <taxon>Bacteria</taxon>
        <taxon>Pseudomonadati</taxon>
        <taxon>Pseudomonadota</taxon>
        <taxon>Alphaproteobacteria</taxon>
        <taxon>Rhodospirillales</taxon>
        <taxon>Rhodospirillaceae</taxon>
        <taxon>Magnetospirillum</taxon>
    </lineage>
</organism>
<name>A4U371_9PROT</name>
<dbReference type="Gene3D" id="6.10.250.2080">
    <property type="match status" value="1"/>
</dbReference>
<feature type="transmembrane region" description="Helical" evidence="13">
    <location>
        <begin position="191"/>
        <end position="212"/>
    </location>
</feature>
<dbReference type="PANTHER" id="PTHR30531">
    <property type="entry name" value="FLAGELLAR BIOSYNTHETIC PROTEIN FLHB"/>
    <property type="match status" value="1"/>
</dbReference>
<evidence type="ECO:0000256" key="1">
    <source>
        <dbReference type="ARBA" id="ARBA00004651"/>
    </source>
</evidence>